<sequence>MEQLGTDEGVRHLGWLEFGADGGFDRERAARTLAAVGDSGVEDLYVFVHGAHNDPALGAGFDRGMLRLLAEQLPPGAPAPGAVGVRWPSLVFRDEGAPGVEEDTLRAERAARPALTRLMREDLLRILPDSAVALDTLAELLADRPRRAAAFDDFGSALRRLAEVPLHDPRADYTSDTEGELLPQADPLMLVEDTQAICAEFTGALRDARENWERGEEERDGEREERAEPELTEDPSEEGTLQEVQTAGPRPVEPPSARVGRIGTVVGPGPVGGDQRELDPDELWYGAHELLRQVVHHVLRRRAGLVGQLGLGACLRELVDPDRVRIHLVGHGLGGRLAGFALRGLGRSGPGRSAGRVHSLTLLQAAMSHFAFSGSIPQHVSGHGALWEHERFVEGSVVCCFSRHDLALGLMHPLAAQMAGDSAELSSVARKWGAAGFDGLHGLNGTAAQGIEAVVEAGLPDPGIVNVDASSLVRRGDPATGGAHHDVLHPAVAALLLRQIPA</sequence>
<feature type="compositionally biased region" description="Basic and acidic residues" evidence="1">
    <location>
        <begin position="210"/>
        <end position="229"/>
    </location>
</feature>
<dbReference type="EMBL" id="JAAWWP010000012">
    <property type="protein sequence ID" value="NKI43394.1"/>
    <property type="molecule type" value="Genomic_DNA"/>
</dbReference>
<protein>
    <recommendedName>
        <fullName evidence="4">Serine-threonine protein kinase</fullName>
    </recommendedName>
</protein>
<gene>
    <name evidence="2" type="ORF">HFV08_19555</name>
</gene>
<organism evidence="2 3">
    <name type="scientific">Streptomyces physcomitrii</name>
    <dbReference type="NCBI Taxonomy" id="2724184"/>
    <lineage>
        <taxon>Bacteria</taxon>
        <taxon>Bacillati</taxon>
        <taxon>Actinomycetota</taxon>
        <taxon>Actinomycetes</taxon>
        <taxon>Kitasatosporales</taxon>
        <taxon>Streptomycetaceae</taxon>
        <taxon>Streptomyces</taxon>
    </lineage>
</organism>
<feature type="compositionally biased region" description="Low complexity" evidence="1">
    <location>
        <begin position="258"/>
        <end position="268"/>
    </location>
</feature>
<keyword evidence="3" id="KW-1185">Reference proteome</keyword>
<reference evidence="2 3" key="1">
    <citation type="submission" date="2020-04" db="EMBL/GenBank/DDBJ databases">
        <title>Phylogenetic Diversity and Antibacterial Activity against Ralstonia solanacearum of Endophytic Actinomycete Isolated from Moss.</title>
        <authorList>
            <person name="Zhuang X."/>
        </authorList>
    </citation>
    <scope>NUCLEOTIDE SEQUENCE [LARGE SCALE GENOMIC DNA]</scope>
    <source>
        <strain evidence="2 3">LD120</strain>
    </source>
</reference>
<name>A0ABX1H827_9ACTN</name>
<evidence type="ECO:0000313" key="2">
    <source>
        <dbReference type="EMBL" id="NKI43394.1"/>
    </source>
</evidence>
<dbReference type="SUPFAM" id="SSF53474">
    <property type="entry name" value="alpha/beta-Hydrolases"/>
    <property type="match status" value="1"/>
</dbReference>
<proteinExistence type="predicted"/>
<dbReference type="InterPro" id="IPR029058">
    <property type="entry name" value="AB_hydrolase_fold"/>
</dbReference>
<evidence type="ECO:0008006" key="4">
    <source>
        <dbReference type="Google" id="ProtNLM"/>
    </source>
</evidence>
<accession>A0ABX1H827</accession>
<comment type="caution">
    <text evidence="2">The sequence shown here is derived from an EMBL/GenBank/DDBJ whole genome shotgun (WGS) entry which is preliminary data.</text>
</comment>
<dbReference type="Proteomes" id="UP000772196">
    <property type="component" value="Unassembled WGS sequence"/>
</dbReference>
<evidence type="ECO:0000256" key="1">
    <source>
        <dbReference type="SAM" id="MobiDB-lite"/>
    </source>
</evidence>
<evidence type="ECO:0000313" key="3">
    <source>
        <dbReference type="Proteomes" id="UP000772196"/>
    </source>
</evidence>
<dbReference type="RefSeq" id="WP_168541038.1">
    <property type="nucleotide sequence ID" value="NZ_JAAWWP010000012.1"/>
</dbReference>
<feature type="region of interest" description="Disordered" evidence="1">
    <location>
        <begin position="210"/>
        <end position="273"/>
    </location>
</feature>